<sequence length="955" mass="109282">MNLWEKYKETVRRNCSGSAGTVLDLPGWRNRLFADLVLYILPFSLIALIPGVRASLQTGVPLIAVFDIIVVLIVLAIAFSKGLPVWLRKSFFVIACYLLAVVLLYYLGIFGVGLLYLLAITIITILIFPQWVSHLTVAINAALCTLLGLLIHLGVLNSPITIPFTFETSVAVFSNLIFLSALFSVLVPMLFNGLQKIIFEQNQLQNELVENEKRFRSLVENGTDAVAILTTDIKPIYISPSIKRILGYTEEEFLQSGLTSLVYPDDWKELTNSIGRALVNPGAPLPGCTARLLHKNGTWRWFESTITNLIHEPSIAGIVDNFRDITEKKEAEEQKEFERRDKEALINGTEDLIWSVSKDFKLIAANQSFVTTIQNYAGIIFKPGDYILPEEFFPKEFLALWKGYYEQALAGENFKKEIYAPKSEIGDESWSEVSFNPIYNNDEIIGLACYARNTTDRRIAEERLKESNEFLQKITENVPAAIYQFEMNSEGKMRFPFMSKGLLSILPELDMEAVKKDAFSAFDKVHPEDFQTLLSSIEESRQNLTDWNLEYRTFTKDGRTVWVRDASHPEKREAGSVVWYGYIMDITHKIQQEQELAEYNGKMISILNSIQDGFYSLDKNYIVTYWNNEAEKLLGVKREAIIGKSIYVLYNDEPSRKFFDQFRIAEETGEPVRFQDYYDPHERWYDISVFPSIEGLTVYFKNITNLKNTEMLLKTANTDLKYKNLELAISNRELEQFAYIASHDLQEPLRMVTSFLSKIEEKYKSLLDEKGRKYIFLAVDGATRMRQIILDLLEYSRAGKTTDNLTQINMNDLLVDIQGLYRDVIEEKGAVIKFDSLPKITGSKPAIHQLFRNLIGNSLKYAKKDEKPIIQIEAVETPSHFRFAVSDNGIGIDPQFFDKIFVLFQRLHDKSEYSGTGIGLSICKKIVERHKGEIWVDSSENKGTIFNFTINKDLS</sequence>
<dbReference type="Pfam" id="PF02518">
    <property type="entry name" value="HATPase_c"/>
    <property type="match status" value="1"/>
</dbReference>
<dbReference type="PANTHER" id="PTHR43304">
    <property type="entry name" value="PHYTOCHROME-LIKE PROTEIN CPH1"/>
    <property type="match status" value="1"/>
</dbReference>
<feature type="transmembrane region" description="Helical" evidence="6">
    <location>
        <begin position="59"/>
        <end position="80"/>
    </location>
</feature>
<dbReference type="Pfam" id="PF00989">
    <property type="entry name" value="PAS"/>
    <property type="match status" value="1"/>
</dbReference>
<dbReference type="InterPro" id="IPR036890">
    <property type="entry name" value="HATPase_C_sf"/>
</dbReference>
<dbReference type="Pfam" id="PF00512">
    <property type="entry name" value="HisKA"/>
    <property type="match status" value="1"/>
</dbReference>
<dbReference type="InterPro" id="IPR004358">
    <property type="entry name" value="Sig_transdc_His_kin-like_C"/>
</dbReference>
<dbReference type="Gene3D" id="3.30.565.10">
    <property type="entry name" value="Histidine kinase-like ATPase, C-terminal domain"/>
    <property type="match status" value="1"/>
</dbReference>
<keyword evidence="6" id="KW-0812">Transmembrane</keyword>
<dbReference type="SUPFAM" id="SSF55874">
    <property type="entry name" value="ATPase domain of HSP90 chaperone/DNA topoisomerase II/histidine kinase"/>
    <property type="match status" value="1"/>
</dbReference>
<evidence type="ECO:0000256" key="6">
    <source>
        <dbReference type="SAM" id="Phobius"/>
    </source>
</evidence>
<dbReference type="SMART" id="SM00091">
    <property type="entry name" value="PAS"/>
    <property type="match status" value="3"/>
</dbReference>
<protein>
    <recommendedName>
        <fullName evidence="2">histidine kinase</fullName>
        <ecNumber evidence="2">2.7.13.3</ecNumber>
    </recommendedName>
</protein>
<dbReference type="PROSITE" id="PS50113">
    <property type="entry name" value="PAC"/>
    <property type="match status" value="2"/>
</dbReference>
<dbReference type="InterPro" id="IPR052162">
    <property type="entry name" value="Sensor_kinase/Photoreceptor"/>
</dbReference>
<evidence type="ECO:0000256" key="5">
    <source>
        <dbReference type="ARBA" id="ARBA00022777"/>
    </source>
</evidence>
<dbReference type="Pfam" id="PF08447">
    <property type="entry name" value="PAS_3"/>
    <property type="match status" value="2"/>
</dbReference>
<dbReference type="InterPro" id="IPR013767">
    <property type="entry name" value="PAS_fold"/>
</dbReference>
<feature type="domain" description="PAC" evidence="9">
    <location>
        <begin position="547"/>
        <end position="598"/>
    </location>
</feature>
<keyword evidence="6" id="KW-1133">Transmembrane helix</keyword>
<dbReference type="FunFam" id="3.30.565.10:FF:000006">
    <property type="entry name" value="Sensor histidine kinase WalK"/>
    <property type="match status" value="1"/>
</dbReference>
<dbReference type="EMBL" id="RQHV01000051">
    <property type="protein sequence ID" value="TGN09436.1"/>
    <property type="molecule type" value="Genomic_DNA"/>
</dbReference>
<dbReference type="CDD" id="cd00130">
    <property type="entry name" value="PAS"/>
    <property type="match status" value="3"/>
</dbReference>
<accession>A0A4R9LPW0</accession>
<dbReference type="InterPro" id="IPR035965">
    <property type="entry name" value="PAS-like_dom_sf"/>
</dbReference>
<dbReference type="InterPro" id="IPR036097">
    <property type="entry name" value="HisK_dim/P_sf"/>
</dbReference>
<evidence type="ECO:0000259" key="7">
    <source>
        <dbReference type="PROSITE" id="PS50109"/>
    </source>
</evidence>
<keyword evidence="4" id="KW-0808">Transferase</keyword>
<dbReference type="Gene3D" id="1.10.287.130">
    <property type="match status" value="1"/>
</dbReference>
<evidence type="ECO:0000256" key="1">
    <source>
        <dbReference type="ARBA" id="ARBA00000085"/>
    </source>
</evidence>
<dbReference type="InterPro" id="IPR000014">
    <property type="entry name" value="PAS"/>
</dbReference>
<evidence type="ECO:0000256" key="3">
    <source>
        <dbReference type="ARBA" id="ARBA00022553"/>
    </source>
</evidence>
<dbReference type="InterPro" id="IPR003594">
    <property type="entry name" value="HATPase_dom"/>
</dbReference>
<evidence type="ECO:0000259" key="9">
    <source>
        <dbReference type="PROSITE" id="PS50113"/>
    </source>
</evidence>
<dbReference type="SUPFAM" id="SSF55785">
    <property type="entry name" value="PYP-like sensor domain (PAS domain)"/>
    <property type="match status" value="4"/>
</dbReference>
<dbReference type="SMART" id="SM00388">
    <property type="entry name" value="HisKA"/>
    <property type="match status" value="1"/>
</dbReference>
<dbReference type="InterPro" id="IPR013655">
    <property type="entry name" value="PAS_fold_3"/>
</dbReference>
<dbReference type="InterPro" id="IPR005467">
    <property type="entry name" value="His_kinase_dom"/>
</dbReference>
<dbReference type="SMART" id="SM00086">
    <property type="entry name" value="PAC"/>
    <property type="match status" value="3"/>
</dbReference>
<evidence type="ECO:0000256" key="2">
    <source>
        <dbReference type="ARBA" id="ARBA00012438"/>
    </source>
</evidence>
<dbReference type="NCBIfam" id="TIGR00229">
    <property type="entry name" value="sensory_box"/>
    <property type="match status" value="3"/>
</dbReference>
<dbReference type="PRINTS" id="PR00344">
    <property type="entry name" value="BCTRLSENSOR"/>
</dbReference>
<dbReference type="Gene3D" id="3.30.450.20">
    <property type="entry name" value="PAS domain"/>
    <property type="match status" value="4"/>
</dbReference>
<dbReference type="GO" id="GO:0006355">
    <property type="term" value="P:regulation of DNA-templated transcription"/>
    <property type="evidence" value="ECO:0007669"/>
    <property type="project" value="InterPro"/>
</dbReference>
<keyword evidence="5" id="KW-0418">Kinase</keyword>
<feature type="domain" description="PAS" evidence="8">
    <location>
        <begin position="211"/>
        <end position="281"/>
    </location>
</feature>
<comment type="caution">
    <text evidence="10">The sequence shown here is derived from an EMBL/GenBank/DDBJ whole genome shotgun (WGS) entry which is preliminary data.</text>
</comment>
<organism evidence="10 11">
    <name type="scientific">Leptospira ilyithenensis</name>
    <dbReference type="NCBI Taxonomy" id="2484901"/>
    <lineage>
        <taxon>Bacteria</taxon>
        <taxon>Pseudomonadati</taxon>
        <taxon>Spirochaetota</taxon>
        <taxon>Spirochaetia</taxon>
        <taxon>Leptospirales</taxon>
        <taxon>Leptospiraceae</taxon>
        <taxon>Leptospira</taxon>
    </lineage>
</organism>
<dbReference type="PROSITE" id="PS50112">
    <property type="entry name" value="PAS"/>
    <property type="match status" value="2"/>
</dbReference>
<comment type="catalytic activity">
    <reaction evidence="1">
        <text>ATP + protein L-histidine = ADP + protein N-phospho-L-histidine.</text>
        <dbReference type="EC" id="2.7.13.3"/>
    </reaction>
</comment>
<dbReference type="PROSITE" id="PS50109">
    <property type="entry name" value="HIS_KIN"/>
    <property type="match status" value="1"/>
</dbReference>
<evidence type="ECO:0000256" key="4">
    <source>
        <dbReference type="ARBA" id="ARBA00022679"/>
    </source>
</evidence>
<dbReference type="OrthoDB" id="340007at2"/>
<feature type="domain" description="PAC" evidence="9">
    <location>
        <begin position="286"/>
        <end position="337"/>
    </location>
</feature>
<gene>
    <name evidence="10" type="ORF">EHS11_12405</name>
</gene>
<keyword evidence="6" id="KW-0472">Membrane</keyword>
<dbReference type="EC" id="2.7.13.3" evidence="2"/>
<evidence type="ECO:0000313" key="11">
    <source>
        <dbReference type="Proteomes" id="UP000298264"/>
    </source>
</evidence>
<dbReference type="SUPFAM" id="SSF47384">
    <property type="entry name" value="Homodimeric domain of signal transducing histidine kinase"/>
    <property type="match status" value="1"/>
</dbReference>
<dbReference type="RefSeq" id="WP_135764728.1">
    <property type="nucleotide sequence ID" value="NZ_RQHV01000051.1"/>
</dbReference>
<feature type="transmembrane region" description="Helical" evidence="6">
    <location>
        <begin position="138"/>
        <end position="158"/>
    </location>
</feature>
<proteinExistence type="predicted"/>
<dbReference type="InterPro" id="IPR003661">
    <property type="entry name" value="HisK_dim/P_dom"/>
</dbReference>
<dbReference type="PANTHER" id="PTHR43304:SF1">
    <property type="entry name" value="PAC DOMAIN-CONTAINING PROTEIN"/>
    <property type="match status" value="1"/>
</dbReference>
<feature type="transmembrane region" description="Helical" evidence="6">
    <location>
        <begin position="86"/>
        <end position="107"/>
    </location>
</feature>
<dbReference type="Proteomes" id="UP000298264">
    <property type="component" value="Unassembled WGS sequence"/>
</dbReference>
<dbReference type="GO" id="GO:0000155">
    <property type="term" value="F:phosphorelay sensor kinase activity"/>
    <property type="evidence" value="ECO:0007669"/>
    <property type="project" value="InterPro"/>
</dbReference>
<dbReference type="AlphaFoldDB" id="A0A4R9LPW0"/>
<feature type="domain" description="Histidine kinase" evidence="7">
    <location>
        <begin position="740"/>
        <end position="954"/>
    </location>
</feature>
<feature type="domain" description="PAS" evidence="8">
    <location>
        <begin position="599"/>
        <end position="669"/>
    </location>
</feature>
<dbReference type="InterPro" id="IPR001610">
    <property type="entry name" value="PAC"/>
</dbReference>
<keyword evidence="3" id="KW-0597">Phosphoprotein</keyword>
<feature type="transmembrane region" description="Helical" evidence="6">
    <location>
        <begin position="32"/>
        <end position="52"/>
    </location>
</feature>
<name>A0A4R9LPW0_9LEPT</name>
<keyword evidence="11" id="KW-1185">Reference proteome</keyword>
<dbReference type="InterPro" id="IPR000700">
    <property type="entry name" value="PAS-assoc_C"/>
</dbReference>
<dbReference type="InterPro" id="IPR048437">
    <property type="entry name" value="MASE11"/>
</dbReference>
<dbReference type="CDD" id="cd00082">
    <property type="entry name" value="HisKA"/>
    <property type="match status" value="1"/>
</dbReference>
<evidence type="ECO:0000313" key="10">
    <source>
        <dbReference type="EMBL" id="TGN09436.1"/>
    </source>
</evidence>
<dbReference type="Pfam" id="PF20969">
    <property type="entry name" value="MASE11"/>
    <property type="match status" value="1"/>
</dbReference>
<dbReference type="SMART" id="SM00387">
    <property type="entry name" value="HATPase_c"/>
    <property type="match status" value="1"/>
</dbReference>
<feature type="transmembrane region" description="Helical" evidence="6">
    <location>
        <begin position="170"/>
        <end position="191"/>
    </location>
</feature>
<reference evidence="10" key="1">
    <citation type="journal article" date="2019" name="PLoS Negl. Trop. Dis.">
        <title>Revisiting the worldwide diversity of Leptospira species in the environment.</title>
        <authorList>
            <person name="Vincent A.T."/>
            <person name="Schiettekatte O."/>
            <person name="Bourhy P."/>
            <person name="Veyrier F.J."/>
            <person name="Picardeau M."/>
        </authorList>
    </citation>
    <scope>NUCLEOTIDE SEQUENCE [LARGE SCALE GENOMIC DNA]</scope>
    <source>
        <strain evidence="10">201400974</strain>
    </source>
</reference>
<evidence type="ECO:0000259" key="8">
    <source>
        <dbReference type="PROSITE" id="PS50112"/>
    </source>
</evidence>